<evidence type="ECO:0008006" key="6">
    <source>
        <dbReference type="Google" id="ProtNLM"/>
    </source>
</evidence>
<evidence type="ECO:0000256" key="1">
    <source>
        <dbReference type="SAM" id="MobiDB-lite"/>
    </source>
</evidence>
<comment type="caution">
    <text evidence="4">The sequence shown here is derived from an EMBL/GenBank/DDBJ whole genome shotgun (WGS) entry which is preliminary data.</text>
</comment>
<evidence type="ECO:0000259" key="2">
    <source>
        <dbReference type="Pfam" id="PF02721"/>
    </source>
</evidence>
<dbReference type="Proteomes" id="UP001157418">
    <property type="component" value="Unassembled WGS sequence"/>
</dbReference>
<dbReference type="AlphaFoldDB" id="A0AAU9MAM0"/>
<evidence type="ECO:0000313" key="5">
    <source>
        <dbReference type="Proteomes" id="UP001157418"/>
    </source>
</evidence>
<dbReference type="CDD" id="cd04481">
    <property type="entry name" value="RPA1_DBD_B_like"/>
    <property type="match status" value="1"/>
</dbReference>
<dbReference type="CDD" id="cd04480">
    <property type="entry name" value="RPA1_DBD_A_like"/>
    <property type="match status" value="1"/>
</dbReference>
<dbReference type="PANTHER" id="PTHR47165">
    <property type="entry name" value="OS03G0429900 PROTEIN"/>
    <property type="match status" value="1"/>
</dbReference>
<dbReference type="Gene3D" id="2.40.50.140">
    <property type="entry name" value="Nucleic acid-binding proteins"/>
    <property type="match status" value="3"/>
</dbReference>
<evidence type="ECO:0000259" key="3">
    <source>
        <dbReference type="Pfam" id="PF08646"/>
    </source>
</evidence>
<keyword evidence="5" id="KW-1185">Reference proteome</keyword>
<dbReference type="SUPFAM" id="SSF50249">
    <property type="entry name" value="Nucleic acid-binding proteins"/>
    <property type="match status" value="3"/>
</dbReference>
<protein>
    <recommendedName>
        <fullName evidence="6">Replication factor A C-terminal domain-containing protein</fullName>
    </recommendedName>
</protein>
<dbReference type="InterPro" id="IPR003871">
    <property type="entry name" value="RFA1B/D_OB_1st"/>
</dbReference>
<gene>
    <name evidence="4" type="ORF">LVIROSA_LOCUS11340</name>
</gene>
<feature type="region of interest" description="Disordered" evidence="1">
    <location>
        <begin position="483"/>
        <end position="519"/>
    </location>
</feature>
<dbReference type="InterPro" id="IPR012340">
    <property type="entry name" value="NA-bd_OB-fold"/>
</dbReference>
<proteinExistence type="predicted"/>
<feature type="domain" description="Replication protein A 70 kDa DNA-binding subunit B/D first OB fold" evidence="2">
    <location>
        <begin position="5"/>
        <end position="109"/>
    </location>
</feature>
<dbReference type="Pfam" id="PF08646">
    <property type="entry name" value="Rep_fac-A_C"/>
    <property type="match status" value="1"/>
</dbReference>
<name>A0AAU9MAM0_9ASTR</name>
<dbReference type="Pfam" id="PF02721">
    <property type="entry name" value="DUF223"/>
    <property type="match status" value="1"/>
</dbReference>
<feature type="domain" description="Replication factor A C-terminal" evidence="3">
    <location>
        <begin position="262"/>
        <end position="369"/>
    </location>
</feature>
<dbReference type="InterPro" id="IPR013955">
    <property type="entry name" value="Rep_factor-A_C"/>
</dbReference>
<sequence length="519" mass="58784">MEHITPVKEIDSIKDDFTIKVRIIRLWTQKSKFNANDTYSIEMILMDEEGSKIHASCVKKWFSKFQSYLKEDSSIYVKKPNVAPNTSKFKFAHPESKLTFNHDTTVKDCDNFSGSAHGFDFVDFNTIISNNILEAKSFGQDTKLKVTLWGQNAYYMSDFLANNNSLAPVVVIVQFARVKFINGRPFSSTYFDVSRLFINNDINEIKSYKKKLVSENNQQLSSSGIKMIASKQDREHDDFLKNHLFSNIGDVIEPLEEKTVIIVGTVKGIRQNIRWYYLACSNCKKSAREKSSSTDKVDGSHEVAEIVTYECTNPICKNIKISVIPRFKIPLRVQDNTGTLTLTLFDQEAKKLFKYTAKELYDKNKKLGNNLDLYPMELKVVVDKKLAMIIDITSYNVDNKSNIYGITRLTENAKIIDELEKKNLIPQPANSDSLMIGSSDIASQETKVLKTGENLTPSAIDKSTATSPIKLISTPNELKRNLATSIDLDEMENLSTSKSARLSPPDEQPTPLLVPKKEK</sequence>
<evidence type="ECO:0000313" key="4">
    <source>
        <dbReference type="EMBL" id="CAH1424101.1"/>
    </source>
</evidence>
<reference evidence="4 5" key="1">
    <citation type="submission" date="2022-01" db="EMBL/GenBank/DDBJ databases">
        <authorList>
            <person name="Xiong W."/>
            <person name="Schranz E."/>
        </authorList>
    </citation>
    <scope>NUCLEOTIDE SEQUENCE [LARGE SCALE GENOMIC DNA]</scope>
</reference>
<organism evidence="4 5">
    <name type="scientific">Lactuca virosa</name>
    <dbReference type="NCBI Taxonomy" id="75947"/>
    <lineage>
        <taxon>Eukaryota</taxon>
        <taxon>Viridiplantae</taxon>
        <taxon>Streptophyta</taxon>
        <taxon>Embryophyta</taxon>
        <taxon>Tracheophyta</taxon>
        <taxon>Spermatophyta</taxon>
        <taxon>Magnoliopsida</taxon>
        <taxon>eudicotyledons</taxon>
        <taxon>Gunneridae</taxon>
        <taxon>Pentapetalae</taxon>
        <taxon>asterids</taxon>
        <taxon>campanulids</taxon>
        <taxon>Asterales</taxon>
        <taxon>Asteraceae</taxon>
        <taxon>Cichorioideae</taxon>
        <taxon>Cichorieae</taxon>
        <taxon>Lactucinae</taxon>
        <taxon>Lactuca</taxon>
    </lineage>
</organism>
<dbReference type="EMBL" id="CAKMRJ010001328">
    <property type="protein sequence ID" value="CAH1424101.1"/>
    <property type="molecule type" value="Genomic_DNA"/>
</dbReference>
<dbReference type="PANTHER" id="PTHR47165:SF4">
    <property type="entry name" value="OS03G0429900 PROTEIN"/>
    <property type="match status" value="1"/>
</dbReference>
<accession>A0AAU9MAM0</accession>